<feature type="transmembrane region" description="Helical" evidence="2">
    <location>
        <begin position="77"/>
        <end position="98"/>
    </location>
</feature>
<evidence type="ECO:0000313" key="4">
    <source>
        <dbReference type="Proteomes" id="UP000317291"/>
    </source>
</evidence>
<name>A0A5C5RA95_9ACTN</name>
<keyword evidence="2" id="KW-1133">Transmembrane helix</keyword>
<evidence type="ECO:0000313" key="3">
    <source>
        <dbReference type="EMBL" id="TWS19015.1"/>
    </source>
</evidence>
<feature type="compositionally biased region" description="Basic residues" evidence="1">
    <location>
        <begin position="27"/>
        <end position="48"/>
    </location>
</feature>
<feature type="region of interest" description="Disordered" evidence="1">
    <location>
        <begin position="27"/>
        <end position="60"/>
    </location>
</feature>
<comment type="caution">
    <text evidence="3">The sequence shown here is derived from an EMBL/GenBank/DDBJ whole genome shotgun (WGS) entry which is preliminary data.</text>
</comment>
<organism evidence="3 4">
    <name type="scientific">Tsukamurella asaccharolytica</name>
    <dbReference type="NCBI Taxonomy" id="2592067"/>
    <lineage>
        <taxon>Bacteria</taxon>
        <taxon>Bacillati</taxon>
        <taxon>Actinomycetota</taxon>
        <taxon>Actinomycetes</taxon>
        <taxon>Mycobacteriales</taxon>
        <taxon>Tsukamurellaceae</taxon>
        <taxon>Tsukamurella</taxon>
    </lineage>
</organism>
<keyword evidence="4" id="KW-1185">Reference proteome</keyword>
<dbReference type="AlphaFoldDB" id="A0A5C5RA95"/>
<dbReference type="Pfam" id="PF14030">
    <property type="entry name" value="DUF4245"/>
    <property type="match status" value="1"/>
</dbReference>
<reference evidence="3 4" key="1">
    <citation type="submission" date="2019-06" db="EMBL/GenBank/DDBJ databases">
        <title>Tsukamurella conjunctivitidis sp. nov., Tsukamurella assacharolytica sp. nov. and Tsukamurella sputae sp. nov. isolated from patients with conjunctivitis, bacteraemia (lymphoma) and respiratory infection (sputum) in Hong Kong.</title>
        <authorList>
            <person name="Teng J.L.L."/>
            <person name="Lee H.H."/>
            <person name="Fong J.Y.H."/>
            <person name="Fok K.M.N."/>
            <person name="Lau S.K.P."/>
            <person name="Woo P.C.Y."/>
        </authorList>
    </citation>
    <scope>NUCLEOTIDE SEQUENCE [LARGE SCALE GENOMIC DNA]</scope>
    <source>
        <strain evidence="3 4">HKU71</strain>
    </source>
</reference>
<dbReference type="InterPro" id="IPR025339">
    <property type="entry name" value="DUF4245"/>
</dbReference>
<evidence type="ECO:0000256" key="1">
    <source>
        <dbReference type="SAM" id="MobiDB-lite"/>
    </source>
</evidence>
<evidence type="ECO:0000256" key="2">
    <source>
        <dbReference type="SAM" id="Phobius"/>
    </source>
</evidence>
<dbReference type="EMBL" id="VIGW01000006">
    <property type="protein sequence ID" value="TWS19015.1"/>
    <property type="molecule type" value="Genomic_DNA"/>
</dbReference>
<accession>A0A5C5RA95</accession>
<keyword evidence="2" id="KW-0812">Transmembrane</keyword>
<gene>
    <name evidence="3" type="ORF">FK529_13700</name>
</gene>
<dbReference type="Proteomes" id="UP000317291">
    <property type="component" value="Unassembled WGS sequence"/>
</dbReference>
<protein>
    <submittedName>
        <fullName evidence="3">DUF4245 domain-containing protein</fullName>
    </submittedName>
</protein>
<proteinExistence type="predicted"/>
<keyword evidence="2" id="KW-0472">Membrane</keyword>
<sequence length="266" mass="28399">MGIGHGFLRISMRAVTRGGHRSILSCRTRRRPGRSRHRRPSPRQHRRTCPPGSPDVAPGILDGVAEKPRILQNRRDMVLTMVPLLALCLIALFASGNFKLGFGADPKDENVQAINPEGVYQVSADTHGFAVRMPGGAGVAAGVPEGWKATATRDDDVVGGKVFSVNYVTPEKNSLQLSQSGAPVDQVVESVYGARATPSGTVPVEGRTWDVYGPNDRNRSAWVLQLDGVVLVVFGGGTVPRFTELAAAVQSQQPLPRSGAPAPTPR</sequence>